<reference evidence="6" key="1">
    <citation type="journal article" date="2014" name="Front. Microbiol.">
        <title>High frequency of phylogenetically diverse reductive dehalogenase-homologous genes in deep subseafloor sedimentary metagenomes.</title>
        <authorList>
            <person name="Kawai M."/>
            <person name="Futagami T."/>
            <person name="Toyoda A."/>
            <person name="Takaki Y."/>
            <person name="Nishi S."/>
            <person name="Hori S."/>
            <person name="Arai W."/>
            <person name="Tsubouchi T."/>
            <person name="Morono Y."/>
            <person name="Uchiyama I."/>
            <person name="Ito T."/>
            <person name="Fujiyama A."/>
            <person name="Inagaki F."/>
            <person name="Takami H."/>
        </authorList>
    </citation>
    <scope>NUCLEOTIDE SEQUENCE</scope>
    <source>
        <strain evidence="6">Expedition CK06-06</strain>
    </source>
</reference>
<accession>X1CQR2</accession>
<comment type="subunit">
    <text evidence="2">Homodimer.</text>
</comment>
<dbReference type="AlphaFoldDB" id="X1CQR2"/>
<evidence type="ECO:0000256" key="5">
    <source>
        <dbReference type="ARBA" id="ARBA00023052"/>
    </source>
</evidence>
<name>X1CQR2_9ZZZZ</name>
<dbReference type="InterPro" id="IPR029061">
    <property type="entry name" value="THDP-binding"/>
</dbReference>
<dbReference type="PANTHER" id="PTHR43322:SF5">
    <property type="entry name" value="1-DEOXY-D-XYLULOSE-5-PHOSPHATE SYNTHASE, CHLOROPLASTIC"/>
    <property type="match status" value="1"/>
</dbReference>
<comment type="caution">
    <text evidence="6">The sequence shown here is derived from an EMBL/GenBank/DDBJ whole genome shotgun (WGS) entry which is preliminary data.</text>
</comment>
<dbReference type="Pfam" id="PF13292">
    <property type="entry name" value="DXP_synthase_N"/>
    <property type="match status" value="1"/>
</dbReference>
<keyword evidence="5" id="KW-0786">Thiamine pyrophosphate</keyword>
<dbReference type="GO" id="GO:0019288">
    <property type="term" value="P:isopentenyl diphosphate biosynthetic process, methylerythritol 4-phosphate pathway"/>
    <property type="evidence" value="ECO:0007669"/>
    <property type="project" value="TreeGrafter"/>
</dbReference>
<evidence type="ECO:0000313" key="6">
    <source>
        <dbReference type="EMBL" id="GAH10756.1"/>
    </source>
</evidence>
<dbReference type="GO" id="GO:0005829">
    <property type="term" value="C:cytosol"/>
    <property type="evidence" value="ECO:0007669"/>
    <property type="project" value="TreeGrafter"/>
</dbReference>
<dbReference type="PANTHER" id="PTHR43322">
    <property type="entry name" value="1-D-DEOXYXYLULOSE 5-PHOSPHATE SYNTHASE-RELATED"/>
    <property type="match status" value="1"/>
</dbReference>
<evidence type="ECO:0000256" key="1">
    <source>
        <dbReference type="ARBA" id="ARBA00001946"/>
    </source>
</evidence>
<dbReference type="GO" id="GO:0008661">
    <property type="term" value="F:1-deoxy-D-xylulose-5-phosphate synthase activity"/>
    <property type="evidence" value="ECO:0007669"/>
    <property type="project" value="InterPro"/>
</dbReference>
<proteinExistence type="predicted"/>
<evidence type="ECO:0000256" key="2">
    <source>
        <dbReference type="ARBA" id="ARBA00011738"/>
    </source>
</evidence>
<sequence>MGLAAARTLKGTDEKIVAFIGDGSLGGGMALEALNHAGHLGQDILIILNDNEFSISPSVGAYSRYLNRIITNPIYNRIRKQMQDLVKRIPKVGKSAGDFEFSPRICSGSLGEGP</sequence>
<evidence type="ECO:0000256" key="3">
    <source>
        <dbReference type="ARBA" id="ARBA00022679"/>
    </source>
</evidence>
<keyword evidence="3" id="KW-0808">Transferase</keyword>
<keyword evidence="4" id="KW-0460">Magnesium</keyword>
<dbReference type="GO" id="GO:0016114">
    <property type="term" value="P:terpenoid biosynthetic process"/>
    <property type="evidence" value="ECO:0007669"/>
    <property type="project" value="InterPro"/>
</dbReference>
<dbReference type="EMBL" id="BART01037759">
    <property type="protein sequence ID" value="GAH10756.1"/>
    <property type="molecule type" value="Genomic_DNA"/>
</dbReference>
<protein>
    <submittedName>
        <fullName evidence="6">Uncharacterized protein</fullName>
    </submittedName>
</protein>
<dbReference type="InterPro" id="IPR005477">
    <property type="entry name" value="Dxylulose-5-P_synthase"/>
</dbReference>
<dbReference type="SUPFAM" id="SSF52518">
    <property type="entry name" value="Thiamin diphosphate-binding fold (THDP-binding)"/>
    <property type="match status" value="1"/>
</dbReference>
<evidence type="ECO:0000256" key="4">
    <source>
        <dbReference type="ARBA" id="ARBA00022842"/>
    </source>
</evidence>
<gene>
    <name evidence="6" type="ORF">S01H4_63008</name>
</gene>
<comment type="cofactor">
    <cofactor evidence="1">
        <name>Mg(2+)</name>
        <dbReference type="ChEBI" id="CHEBI:18420"/>
    </cofactor>
</comment>
<dbReference type="Gene3D" id="3.40.50.970">
    <property type="match status" value="1"/>
</dbReference>
<organism evidence="6">
    <name type="scientific">marine sediment metagenome</name>
    <dbReference type="NCBI Taxonomy" id="412755"/>
    <lineage>
        <taxon>unclassified sequences</taxon>
        <taxon>metagenomes</taxon>
        <taxon>ecological metagenomes</taxon>
    </lineage>
</organism>